<keyword evidence="2" id="KW-1185">Reference proteome</keyword>
<proteinExistence type="predicted"/>
<organism evidence="1 2">
    <name type="scientific">Coemansia furcata</name>
    <dbReference type="NCBI Taxonomy" id="417177"/>
    <lineage>
        <taxon>Eukaryota</taxon>
        <taxon>Fungi</taxon>
        <taxon>Fungi incertae sedis</taxon>
        <taxon>Zoopagomycota</taxon>
        <taxon>Kickxellomycotina</taxon>
        <taxon>Kickxellomycetes</taxon>
        <taxon>Kickxellales</taxon>
        <taxon>Kickxellaceae</taxon>
        <taxon>Coemansia</taxon>
    </lineage>
</organism>
<dbReference type="Proteomes" id="UP001140096">
    <property type="component" value="Unassembled WGS sequence"/>
</dbReference>
<evidence type="ECO:0000313" key="1">
    <source>
        <dbReference type="EMBL" id="KAJ2809744.1"/>
    </source>
</evidence>
<reference evidence="1" key="1">
    <citation type="submission" date="2022-07" db="EMBL/GenBank/DDBJ databases">
        <title>Phylogenomic reconstructions and comparative analyses of Kickxellomycotina fungi.</title>
        <authorList>
            <person name="Reynolds N.K."/>
            <person name="Stajich J.E."/>
            <person name="Barry K."/>
            <person name="Grigoriev I.V."/>
            <person name="Crous P."/>
            <person name="Smith M.E."/>
        </authorList>
    </citation>
    <scope>NUCLEOTIDE SEQUENCE</scope>
    <source>
        <strain evidence="1">CBS 102833</strain>
    </source>
</reference>
<sequence>MLELSVASSSEGTPPSPPVERNPSNDDWGATITAIAVMSLLAFIALSVLIKKSFQLVPTGVLALRTLVSDRPAGYHQLDPNDSDDESGVPTREEVAPSGADHRRLEILRDDESIDGPEEADNNDNV</sequence>
<gene>
    <name evidence="1" type="ORF">H4S07_003085</name>
</gene>
<name>A0ACC1LIA4_9FUNG</name>
<accession>A0ACC1LIA4</accession>
<protein>
    <submittedName>
        <fullName evidence="1">Uncharacterized protein</fullName>
    </submittedName>
</protein>
<dbReference type="EMBL" id="JANBUP010000918">
    <property type="protein sequence ID" value="KAJ2809744.1"/>
    <property type="molecule type" value="Genomic_DNA"/>
</dbReference>
<comment type="caution">
    <text evidence="1">The sequence shown here is derived from an EMBL/GenBank/DDBJ whole genome shotgun (WGS) entry which is preliminary data.</text>
</comment>
<evidence type="ECO:0000313" key="2">
    <source>
        <dbReference type="Proteomes" id="UP001140096"/>
    </source>
</evidence>